<dbReference type="InterPro" id="IPR003439">
    <property type="entry name" value="ABC_transporter-like_ATP-bd"/>
</dbReference>
<dbReference type="SMART" id="SM00382">
    <property type="entry name" value="AAA"/>
    <property type="match status" value="1"/>
</dbReference>
<dbReference type="PANTHER" id="PTHR43335">
    <property type="entry name" value="ABC TRANSPORTER, ATP-BINDING PROTEIN"/>
    <property type="match status" value="1"/>
</dbReference>
<dbReference type="EMBL" id="LYXE01000063">
    <property type="protein sequence ID" value="PDV99927.1"/>
    <property type="molecule type" value="Genomic_DNA"/>
</dbReference>
<dbReference type="GO" id="GO:0005524">
    <property type="term" value="F:ATP binding"/>
    <property type="evidence" value="ECO:0007669"/>
    <property type="project" value="UniProtKB-KW"/>
</dbReference>
<evidence type="ECO:0000256" key="4">
    <source>
        <dbReference type="ARBA" id="ARBA00022840"/>
    </source>
</evidence>
<evidence type="ECO:0000313" key="6">
    <source>
        <dbReference type="EMBL" id="PDV99927.1"/>
    </source>
</evidence>
<evidence type="ECO:0000256" key="2">
    <source>
        <dbReference type="ARBA" id="ARBA00022448"/>
    </source>
</evidence>
<dbReference type="Proteomes" id="UP000220922">
    <property type="component" value="Unassembled WGS sequence"/>
</dbReference>
<dbReference type="SUPFAM" id="SSF52540">
    <property type="entry name" value="P-loop containing nucleoside triphosphate hydrolases"/>
    <property type="match status" value="1"/>
</dbReference>
<dbReference type="GO" id="GO:0016887">
    <property type="term" value="F:ATP hydrolysis activity"/>
    <property type="evidence" value="ECO:0007669"/>
    <property type="project" value="InterPro"/>
</dbReference>
<accession>A0A2H3KP38</accession>
<comment type="caution">
    <text evidence="6">The sequence shown here is derived from an EMBL/GenBank/DDBJ whole genome shotgun (WGS) entry which is preliminary data.</text>
</comment>
<evidence type="ECO:0000256" key="3">
    <source>
        <dbReference type="ARBA" id="ARBA00022741"/>
    </source>
</evidence>
<dbReference type="PANTHER" id="PTHR43335:SF3">
    <property type="entry name" value="ABC TRANSPORTER"/>
    <property type="match status" value="1"/>
</dbReference>
<keyword evidence="4" id="KW-0067">ATP-binding</keyword>
<dbReference type="AlphaFoldDB" id="A0A2H3KP38"/>
<organism evidence="6 7">
    <name type="scientific">Candidatus Chloroploca asiatica</name>
    <dbReference type="NCBI Taxonomy" id="1506545"/>
    <lineage>
        <taxon>Bacteria</taxon>
        <taxon>Bacillati</taxon>
        <taxon>Chloroflexota</taxon>
        <taxon>Chloroflexia</taxon>
        <taxon>Chloroflexales</taxon>
        <taxon>Chloroflexineae</taxon>
        <taxon>Oscillochloridaceae</taxon>
        <taxon>Candidatus Chloroploca</taxon>
    </lineage>
</organism>
<gene>
    <name evidence="6" type="ORF">A9Q02_00510</name>
</gene>
<evidence type="ECO:0000256" key="1">
    <source>
        <dbReference type="ARBA" id="ARBA00005417"/>
    </source>
</evidence>
<protein>
    <submittedName>
        <fullName evidence="6">ABC transporter</fullName>
    </submittedName>
</protein>
<dbReference type="CDD" id="cd03230">
    <property type="entry name" value="ABC_DR_subfamily_A"/>
    <property type="match status" value="1"/>
</dbReference>
<sequence length="303" mass="33819">MIALDQLNLRVERGSIYGFIGPNGAGKTTTLRLLAGLLEPSSGEIRLSGQRLVPGSGQRLVGYMPDFFGVYDDLRVWEYLDFFARCYGIPSDRRSRTVDELLSLVDLSSKRTAYVQTLSRGMQQRLCLAHALVHNPPVLLLDEPASGLDPRARVELRELLRTLREMDKTVVLSSHILSELAEICTEIGIIESGKMVISGPVDEVRRQLQGGAQLRIRVLHSVEQAEIVLRGLVGTASETLPHLRKVRLAPTEERTLIIELDEADETLQMRLLHYLIGQGLAISEFRAQAENLEELFLRLTAGE</sequence>
<keyword evidence="2" id="KW-0813">Transport</keyword>
<dbReference type="PROSITE" id="PS50893">
    <property type="entry name" value="ABC_TRANSPORTER_2"/>
    <property type="match status" value="1"/>
</dbReference>
<keyword evidence="7" id="KW-1185">Reference proteome</keyword>
<proteinExistence type="inferred from homology"/>
<feature type="domain" description="ABC transporter" evidence="5">
    <location>
        <begin position="2"/>
        <end position="217"/>
    </location>
</feature>
<name>A0A2H3KP38_9CHLR</name>
<evidence type="ECO:0000259" key="5">
    <source>
        <dbReference type="PROSITE" id="PS50893"/>
    </source>
</evidence>
<reference evidence="6 7" key="1">
    <citation type="submission" date="2016-05" db="EMBL/GenBank/DDBJ databases">
        <authorList>
            <person name="Lavstsen T."/>
            <person name="Jespersen J.S."/>
        </authorList>
    </citation>
    <scope>NUCLEOTIDE SEQUENCE [LARGE SCALE GENOMIC DNA]</scope>
    <source>
        <strain evidence="6 7">B7-9</strain>
    </source>
</reference>
<dbReference type="Pfam" id="PF00005">
    <property type="entry name" value="ABC_tran"/>
    <property type="match status" value="1"/>
</dbReference>
<comment type="similarity">
    <text evidence="1">Belongs to the ABC transporter superfamily.</text>
</comment>
<dbReference type="InterPro" id="IPR003593">
    <property type="entry name" value="AAA+_ATPase"/>
</dbReference>
<dbReference type="InterPro" id="IPR027417">
    <property type="entry name" value="P-loop_NTPase"/>
</dbReference>
<keyword evidence="3" id="KW-0547">Nucleotide-binding</keyword>
<evidence type="ECO:0000313" key="7">
    <source>
        <dbReference type="Proteomes" id="UP000220922"/>
    </source>
</evidence>
<dbReference type="Gene3D" id="3.40.50.300">
    <property type="entry name" value="P-loop containing nucleotide triphosphate hydrolases"/>
    <property type="match status" value="1"/>
</dbReference>